<evidence type="ECO:0000256" key="5">
    <source>
        <dbReference type="ARBA" id="ARBA00023136"/>
    </source>
</evidence>
<keyword evidence="2" id="KW-0997">Cell inner membrane</keyword>
<keyword evidence="4" id="KW-0808">Transferase</keyword>
<evidence type="ECO:0000256" key="4">
    <source>
        <dbReference type="ARBA" id="ARBA00022679"/>
    </source>
</evidence>
<evidence type="ECO:0000256" key="3">
    <source>
        <dbReference type="ARBA" id="ARBA00022676"/>
    </source>
</evidence>
<accession>A0AAC9LL80</accession>
<keyword evidence="1" id="KW-1003">Cell membrane</keyword>
<organism evidence="6 7">
    <name type="scientific">Lacinutrix venerupis</name>
    <dbReference type="NCBI Taxonomy" id="1486034"/>
    <lineage>
        <taxon>Bacteria</taxon>
        <taxon>Pseudomonadati</taxon>
        <taxon>Bacteroidota</taxon>
        <taxon>Flavobacteriia</taxon>
        <taxon>Flavobacteriales</taxon>
        <taxon>Flavobacteriaceae</taxon>
        <taxon>Lacinutrix</taxon>
    </lineage>
</organism>
<reference evidence="6 7" key="1">
    <citation type="submission" date="2017-01" db="EMBL/GenBank/DDBJ databases">
        <title>Complete genome of Lacinutrix venerupis DOK2-8 isolated from seawater in Dokdo.</title>
        <authorList>
            <person name="Chi W.-J."/>
            <person name="Kim J.H."/>
        </authorList>
    </citation>
    <scope>NUCLEOTIDE SEQUENCE [LARGE SCALE GENOMIC DNA]</scope>
    <source>
        <strain evidence="6 7">DOK2-8</strain>
    </source>
</reference>
<name>A0AAC9LL80_9FLAO</name>
<evidence type="ECO:0000313" key="6">
    <source>
        <dbReference type="EMBL" id="APY00736.1"/>
    </source>
</evidence>
<evidence type="ECO:0000256" key="2">
    <source>
        <dbReference type="ARBA" id="ARBA00022519"/>
    </source>
</evidence>
<evidence type="ECO:0000313" key="7">
    <source>
        <dbReference type="Proteomes" id="UP000187506"/>
    </source>
</evidence>
<keyword evidence="5" id="KW-0472">Membrane</keyword>
<dbReference type="RefSeq" id="WP_076733642.1">
    <property type="nucleotide sequence ID" value="NZ_CP019352.1"/>
</dbReference>
<dbReference type="KEGG" id="lvn:BWR22_10565"/>
<dbReference type="Proteomes" id="UP000187506">
    <property type="component" value="Chromosome"/>
</dbReference>
<dbReference type="InterPro" id="IPR009993">
    <property type="entry name" value="WecF"/>
</dbReference>
<sequence length="425" mass="49303">MHLSSTLNKTKVFHVFDDDKFIDPAIKLFEKTVPGLSEYFIIASNQKSLKYVKSKSITVLNFSESSVKEEFVNFINDSDIKVVFFHALNLPKQLLVNSLKPEIVKVWFIWGYDLYGTWMSIKRNLYSPKTKQFVKENSRDLTFKNKLLYNQFSLWLFLKRKKIEFFLPNKILSILNNRYDIEYYNAVKNIDIVVPVVPTEYKVLKKLKISPKLAPFSYLCIEDIFNNKLNQNVLNSRDILIGNSGNPTNNHVDAFNKLRKLNLGNRKIIVPLNYGGTKKYIDFVIEKGTCFFGENFVPLLNFMPLEEYNKILSSCGFAIFNHIRQQAVGNIIALAYSGTKIFLNKKSPVYFYYNTIGSKIYTTDSINQLSLETNLSVTNYKINQKVFYEVYSEEAVKNKIRNLLKTVNNEVIHKATFSNSTPKVQ</sequence>
<dbReference type="AlphaFoldDB" id="A0AAC9LL80"/>
<keyword evidence="3" id="KW-0328">Glycosyltransferase</keyword>
<dbReference type="GO" id="GO:0008417">
    <property type="term" value="F:fucosyltransferase activity"/>
    <property type="evidence" value="ECO:0007669"/>
    <property type="project" value="InterPro"/>
</dbReference>
<evidence type="ECO:0008006" key="8">
    <source>
        <dbReference type="Google" id="ProtNLM"/>
    </source>
</evidence>
<dbReference type="GO" id="GO:0009246">
    <property type="term" value="P:enterobacterial common antigen biosynthetic process"/>
    <property type="evidence" value="ECO:0007669"/>
    <property type="project" value="InterPro"/>
</dbReference>
<protein>
    <recommendedName>
        <fullName evidence="8">4-alpha-L-fucosyltransferase (Glycosyl transferase family 56)</fullName>
    </recommendedName>
</protein>
<evidence type="ECO:0000256" key="1">
    <source>
        <dbReference type="ARBA" id="ARBA00022475"/>
    </source>
</evidence>
<dbReference type="Pfam" id="PF07429">
    <property type="entry name" value="Glyco_transf_56"/>
    <property type="match status" value="1"/>
</dbReference>
<dbReference type="EMBL" id="CP019352">
    <property type="protein sequence ID" value="APY00736.1"/>
    <property type="molecule type" value="Genomic_DNA"/>
</dbReference>
<keyword evidence="7" id="KW-1185">Reference proteome</keyword>
<gene>
    <name evidence="6" type="ORF">BWR22_10565</name>
</gene>
<proteinExistence type="predicted"/>